<dbReference type="InterPro" id="IPR036908">
    <property type="entry name" value="RlpA-like_sf"/>
</dbReference>
<gene>
    <name evidence="1" type="ORF">Ocin01_19846</name>
</gene>
<reference evidence="1 2" key="1">
    <citation type="journal article" date="2016" name="Genome Biol. Evol.">
        <title>Gene Family Evolution Reflects Adaptation to Soil Environmental Stressors in the Genome of the Collembolan Orchesella cincta.</title>
        <authorList>
            <person name="Faddeeva-Vakhrusheva A."/>
            <person name="Derks M.F."/>
            <person name="Anvar S.Y."/>
            <person name="Agamennone V."/>
            <person name="Suring W."/>
            <person name="Smit S."/>
            <person name="van Straalen N.M."/>
            <person name="Roelofs D."/>
        </authorList>
    </citation>
    <scope>NUCLEOTIDE SEQUENCE [LARGE SCALE GENOMIC DNA]</scope>
    <source>
        <tissue evidence="1">Mixed pool</tissue>
    </source>
</reference>
<comment type="caution">
    <text evidence="1">The sequence shown here is derived from an EMBL/GenBank/DDBJ whole genome shotgun (WGS) entry which is preliminary data.</text>
</comment>
<name>A0A1D2M1J0_ORCCI</name>
<dbReference type="EMBL" id="LJIJ01007038">
    <property type="protein sequence ID" value="ODM86835.1"/>
    <property type="molecule type" value="Genomic_DNA"/>
</dbReference>
<dbReference type="CDD" id="cd22268">
    <property type="entry name" value="DPBB_RlpA-like"/>
    <property type="match status" value="1"/>
</dbReference>
<organism evidence="1 2">
    <name type="scientific">Orchesella cincta</name>
    <name type="common">Springtail</name>
    <name type="synonym">Podura cincta</name>
    <dbReference type="NCBI Taxonomy" id="48709"/>
    <lineage>
        <taxon>Eukaryota</taxon>
        <taxon>Metazoa</taxon>
        <taxon>Ecdysozoa</taxon>
        <taxon>Arthropoda</taxon>
        <taxon>Hexapoda</taxon>
        <taxon>Collembola</taxon>
        <taxon>Entomobryomorpha</taxon>
        <taxon>Entomobryoidea</taxon>
        <taxon>Orchesellidae</taxon>
        <taxon>Orchesellinae</taxon>
        <taxon>Orchesella</taxon>
    </lineage>
</organism>
<keyword evidence="2" id="KW-1185">Reference proteome</keyword>
<sequence>MANADNPKTGDQGICSWYGAEGEIPPGHPTACNEGFDRFAMKVAHKSLPCGTRLRVTNDDNGKKLM</sequence>
<evidence type="ECO:0000313" key="2">
    <source>
        <dbReference type="Proteomes" id="UP000094527"/>
    </source>
</evidence>
<dbReference type="OrthoDB" id="7769384at2759"/>
<dbReference type="Proteomes" id="UP000094527">
    <property type="component" value="Unassembled WGS sequence"/>
</dbReference>
<dbReference type="AlphaFoldDB" id="A0A1D2M1J0"/>
<dbReference type="Gene3D" id="2.40.40.10">
    <property type="entry name" value="RlpA-like domain"/>
    <property type="match status" value="1"/>
</dbReference>
<protein>
    <submittedName>
        <fullName evidence="1">RlpA-like protein</fullName>
    </submittedName>
</protein>
<proteinExistence type="predicted"/>
<evidence type="ECO:0000313" key="1">
    <source>
        <dbReference type="EMBL" id="ODM86835.1"/>
    </source>
</evidence>
<accession>A0A1D2M1J0</accession>